<dbReference type="AlphaFoldDB" id="A0A438HGU8"/>
<comment type="caution">
    <text evidence="1">The sequence shown here is derived from an EMBL/GenBank/DDBJ whole genome shotgun (WGS) entry which is preliminary data.</text>
</comment>
<name>A0A438HGU8_VITVI</name>
<dbReference type="Proteomes" id="UP000288805">
    <property type="component" value="Unassembled WGS sequence"/>
</dbReference>
<organism evidence="1 2">
    <name type="scientific">Vitis vinifera</name>
    <name type="common">Grape</name>
    <dbReference type="NCBI Taxonomy" id="29760"/>
    <lineage>
        <taxon>Eukaryota</taxon>
        <taxon>Viridiplantae</taxon>
        <taxon>Streptophyta</taxon>
        <taxon>Embryophyta</taxon>
        <taxon>Tracheophyta</taxon>
        <taxon>Spermatophyta</taxon>
        <taxon>Magnoliopsida</taxon>
        <taxon>eudicotyledons</taxon>
        <taxon>Gunneridae</taxon>
        <taxon>Pentapetalae</taxon>
        <taxon>rosids</taxon>
        <taxon>Vitales</taxon>
        <taxon>Vitaceae</taxon>
        <taxon>Viteae</taxon>
        <taxon>Vitis</taxon>
    </lineage>
</organism>
<dbReference type="EMBL" id="QGNW01000224">
    <property type="protein sequence ID" value="RVW83677.1"/>
    <property type="molecule type" value="Genomic_DNA"/>
</dbReference>
<proteinExistence type="predicted"/>
<reference evidence="1 2" key="1">
    <citation type="journal article" date="2018" name="PLoS Genet.">
        <title>Population sequencing reveals clonal diversity and ancestral inbreeding in the grapevine cultivar Chardonnay.</title>
        <authorList>
            <person name="Roach M.J."/>
            <person name="Johnson D.L."/>
            <person name="Bohlmann J."/>
            <person name="van Vuuren H.J."/>
            <person name="Jones S.J."/>
            <person name="Pretorius I.S."/>
            <person name="Schmidt S.A."/>
            <person name="Borneman A.R."/>
        </authorList>
    </citation>
    <scope>NUCLEOTIDE SEQUENCE [LARGE SCALE GENOMIC DNA]</scope>
    <source>
        <strain evidence="2">cv. Chardonnay</strain>
        <tissue evidence="1">Leaf</tissue>
    </source>
</reference>
<accession>A0A438HGU8</accession>
<protein>
    <submittedName>
        <fullName evidence="1">Uncharacterized protein</fullName>
    </submittedName>
</protein>
<evidence type="ECO:0000313" key="1">
    <source>
        <dbReference type="EMBL" id="RVW83677.1"/>
    </source>
</evidence>
<sequence>MLFNITYGKFRLEGGYRRLQLEQLNQQEAENLEHPFSEEEIHSALMEMNGDKAPGPMAFWQRCWAYRGGRGSWGIQANQSLGGLYKLLAKILDASLIANEVIDAGKKGKREVSFCISTAKFSVLVNGVSAGFFPSSKGLRHPLSLPLCDGNGGVEQSIRRAVEGAASGLRINLEKSEIIPVGGWKRWRRWQRNWAARKKIGVGRIWLLLWGMVSESVFGMIFGAGVQCCPKGLPHLYGMAAHRNGNLLHTLRGFIPTLEEDAVFLERGKKRKV</sequence>
<evidence type="ECO:0000313" key="2">
    <source>
        <dbReference type="Proteomes" id="UP000288805"/>
    </source>
</evidence>
<gene>
    <name evidence="1" type="ORF">CK203_046026</name>
</gene>